<gene>
    <name evidence="1" type="ORF">AQJ91_27420</name>
</gene>
<evidence type="ECO:0000313" key="1">
    <source>
        <dbReference type="EMBL" id="KUO18121.1"/>
    </source>
</evidence>
<dbReference type="EMBL" id="LMXB01000068">
    <property type="protein sequence ID" value="KUO18121.1"/>
    <property type="molecule type" value="Genomic_DNA"/>
</dbReference>
<dbReference type="RefSeq" id="WP_067026807.1">
    <property type="nucleotide sequence ID" value="NZ_KQ949093.1"/>
</dbReference>
<name>A0A101UWF7_9ACTN</name>
<accession>A0A101UWF7</accession>
<protein>
    <submittedName>
        <fullName evidence="1">Uncharacterized protein</fullName>
    </submittedName>
</protein>
<proteinExistence type="predicted"/>
<organism evidence="1 2">
    <name type="scientific">Streptomyces dysideae</name>
    <dbReference type="NCBI Taxonomy" id="909626"/>
    <lineage>
        <taxon>Bacteria</taxon>
        <taxon>Bacillati</taxon>
        <taxon>Actinomycetota</taxon>
        <taxon>Actinomycetes</taxon>
        <taxon>Kitasatosporales</taxon>
        <taxon>Streptomycetaceae</taxon>
        <taxon>Streptomyces</taxon>
    </lineage>
</organism>
<dbReference type="AlphaFoldDB" id="A0A101UWF7"/>
<reference evidence="1 2" key="1">
    <citation type="submission" date="2015-10" db="EMBL/GenBank/DDBJ databases">
        <title>Draft genome sequence of Streptomyces sp. RV15, isolated from a marine sponge.</title>
        <authorList>
            <person name="Ruckert C."/>
            <person name="Abdelmohsen U.R."/>
            <person name="Winkler A."/>
            <person name="Hentschel U."/>
            <person name="Kalinowski J."/>
            <person name="Kampfer P."/>
            <person name="Glaeser S."/>
        </authorList>
    </citation>
    <scope>NUCLEOTIDE SEQUENCE [LARGE SCALE GENOMIC DNA]</scope>
    <source>
        <strain evidence="1 2">RV15</strain>
    </source>
</reference>
<sequence length="60" mass="6303">MNERSASVVTATAGGQPEDRVRELLGLFGAPDASPAELLCDRHPADAIAFTVGRDRTVGH</sequence>
<dbReference type="Proteomes" id="UP000053260">
    <property type="component" value="Unassembled WGS sequence"/>
</dbReference>
<comment type="caution">
    <text evidence="1">The sequence shown here is derived from an EMBL/GenBank/DDBJ whole genome shotgun (WGS) entry which is preliminary data.</text>
</comment>
<keyword evidence="2" id="KW-1185">Reference proteome</keyword>
<evidence type="ECO:0000313" key="2">
    <source>
        <dbReference type="Proteomes" id="UP000053260"/>
    </source>
</evidence>